<reference evidence="1" key="1">
    <citation type="journal article" date="2014" name="Int. J. Syst. Evol. Microbiol.">
        <title>Complete genome sequence of Corynebacterium casei LMG S-19264T (=DSM 44701T), isolated from a smear-ripened cheese.</title>
        <authorList>
            <consortium name="US DOE Joint Genome Institute (JGI-PGF)"/>
            <person name="Walter F."/>
            <person name="Albersmeier A."/>
            <person name="Kalinowski J."/>
            <person name="Ruckert C."/>
        </authorList>
    </citation>
    <scope>NUCLEOTIDE SEQUENCE</scope>
    <source>
        <strain evidence="1">CGMCC 1.6293</strain>
    </source>
</reference>
<protein>
    <submittedName>
        <fullName evidence="1">Type I secretion system ATPase</fullName>
    </submittedName>
</protein>
<reference evidence="1" key="2">
    <citation type="submission" date="2020-09" db="EMBL/GenBank/DDBJ databases">
        <authorList>
            <person name="Sun Q."/>
            <person name="Zhou Y."/>
        </authorList>
    </citation>
    <scope>NUCLEOTIDE SEQUENCE</scope>
    <source>
        <strain evidence="1">CGMCC 1.6293</strain>
    </source>
</reference>
<comment type="caution">
    <text evidence="1">The sequence shown here is derived from an EMBL/GenBank/DDBJ whole genome shotgun (WGS) entry which is preliminary data.</text>
</comment>
<organism evidence="1 2">
    <name type="scientific">Pseudooceanicola nanhaiensis</name>
    <dbReference type="NCBI Taxonomy" id="375761"/>
    <lineage>
        <taxon>Bacteria</taxon>
        <taxon>Pseudomonadati</taxon>
        <taxon>Pseudomonadota</taxon>
        <taxon>Alphaproteobacteria</taxon>
        <taxon>Rhodobacterales</taxon>
        <taxon>Paracoccaceae</taxon>
        <taxon>Pseudooceanicola</taxon>
    </lineage>
</organism>
<accession>A0A917SIY7</accession>
<gene>
    <name evidence="1" type="ORF">GCM10011534_01810</name>
</gene>
<proteinExistence type="predicted"/>
<sequence length="697" mass="72875">MVADRTSDAIAHFIGLFGQKIEELRQREAYDTFKALRDDVELGPLHTVDAEVEQKFTLREAEIKPMPVPDSVEFRGELFTPLHSVSVPQDPVAPWTLEFTHAVPQVPLADGLRWTIGESEILRPDPVPLAPGSMITVVIQSVRLSDNDRLGEGTFRDPAQHAREMQELGALSLSVHAPGGFAPGEVPDTEAVSALAAALAAFAPAEAAGFETVLMRGDLMPLRLLNGHEAATLPAWDDLLPAHHRADSEDGGAAAAVAARDLPRGHSPDDMPDGHSLVTGGNLLVNEAHLSISLVDAPIIAVGGTWMSHDIISQVAAYRNHDTGTGASPAPGAVFQSVQVDTAASAATWQSGRDPEGAGPKWITMDVVKGDLYISSYVEQIIQLMDNDMFGLAVGAANSAFILGDNTLVNASALVTGGFAYDLILITGDFLQIDSIQQTLVLRDDDQIDIGPAAETVAASGGMVTDTGAAKAGAVQADKDVLIDGKPGPAAAPPATAVAGDEAHDSAADNLLMNQARLTTAGVDTQAELSASLAELLSDPDIGLREMQDRLMSDPALAGLEQARVLKIEGNLIQSNTVKQVIMASDNDDIGIAGAPAGMEVVAGSNALMNAATIAARGVDSQVMSETGYSELLIHQAGLIDEPELPQTPQTGLASEAVAFLMEDTKAGIAEKMADKFGPSTEHVAADAYDLMAGSVL</sequence>
<dbReference type="RefSeq" id="WP_028285152.1">
    <property type="nucleotide sequence ID" value="NZ_BMLF01000001.1"/>
</dbReference>
<keyword evidence="2" id="KW-1185">Reference proteome</keyword>
<evidence type="ECO:0000313" key="2">
    <source>
        <dbReference type="Proteomes" id="UP000649829"/>
    </source>
</evidence>
<dbReference type="AlphaFoldDB" id="A0A917SIY7"/>
<dbReference type="EMBL" id="BMLF01000001">
    <property type="protein sequence ID" value="GGL83469.1"/>
    <property type="molecule type" value="Genomic_DNA"/>
</dbReference>
<evidence type="ECO:0000313" key="1">
    <source>
        <dbReference type="EMBL" id="GGL83469.1"/>
    </source>
</evidence>
<name>A0A917SIY7_9RHOB</name>
<dbReference type="Proteomes" id="UP000649829">
    <property type="component" value="Unassembled WGS sequence"/>
</dbReference>